<protein>
    <recommendedName>
        <fullName evidence="4">Protein CMS1</fullName>
    </recommendedName>
</protein>
<gene>
    <name evidence="2" type="ORF">JMJ35_007512</name>
</gene>
<evidence type="ECO:0000313" key="2">
    <source>
        <dbReference type="EMBL" id="KAK0510118.1"/>
    </source>
</evidence>
<proteinExistence type="predicted"/>
<feature type="compositionally biased region" description="Polar residues" evidence="1">
    <location>
        <begin position="1"/>
        <end position="15"/>
    </location>
</feature>
<dbReference type="InterPro" id="IPR032704">
    <property type="entry name" value="Cms1"/>
</dbReference>
<feature type="region of interest" description="Disordered" evidence="1">
    <location>
        <begin position="1"/>
        <end position="59"/>
    </location>
</feature>
<evidence type="ECO:0000313" key="3">
    <source>
        <dbReference type="Proteomes" id="UP001166286"/>
    </source>
</evidence>
<reference evidence="2" key="1">
    <citation type="submission" date="2023-03" db="EMBL/GenBank/DDBJ databases">
        <title>Complete genome of Cladonia borealis.</title>
        <authorList>
            <person name="Park H."/>
        </authorList>
    </citation>
    <scope>NUCLEOTIDE SEQUENCE</scope>
    <source>
        <strain evidence="2">ANT050790</strain>
    </source>
</reference>
<dbReference type="Gene3D" id="3.40.50.300">
    <property type="entry name" value="P-loop containing nucleotide triphosphate hydrolases"/>
    <property type="match status" value="1"/>
</dbReference>
<sequence>MSKLSTSSRSPSQHRQVVASAEDQSSPQITKRKRSTDDNFESTPLRPIKLKKAKKAKRVEDDNLDLEHGLNLAIGKLDSRLQADYVAQRTKRFSSELSLVELEDRHVPAKAFRDTSDWDRTRMLKNLPEFLEHYSSRGADHKFLSSSLEQAGSPHTIVVTSAGLRAADIARVLRKFQTKESVVAKLFAKHIKLKDAIEYVRRTRICIGVGTPSRIIDLFNAGALTSSNLERIVIDASHFDQKKRGIFDMRETQEPLVQLLNRMELKSRYSSDTGAIQILLY</sequence>
<accession>A0AA39UZN0</accession>
<evidence type="ECO:0000256" key="1">
    <source>
        <dbReference type="SAM" id="MobiDB-lite"/>
    </source>
</evidence>
<dbReference type="GO" id="GO:0005634">
    <property type="term" value="C:nucleus"/>
    <property type="evidence" value="ECO:0007669"/>
    <property type="project" value="TreeGrafter"/>
</dbReference>
<feature type="compositionally biased region" description="Basic residues" evidence="1">
    <location>
        <begin position="48"/>
        <end position="57"/>
    </location>
</feature>
<organism evidence="2 3">
    <name type="scientific">Cladonia borealis</name>
    <dbReference type="NCBI Taxonomy" id="184061"/>
    <lineage>
        <taxon>Eukaryota</taxon>
        <taxon>Fungi</taxon>
        <taxon>Dikarya</taxon>
        <taxon>Ascomycota</taxon>
        <taxon>Pezizomycotina</taxon>
        <taxon>Lecanoromycetes</taxon>
        <taxon>OSLEUM clade</taxon>
        <taxon>Lecanoromycetidae</taxon>
        <taxon>Lecanorales</taxon>
        <taxon>Lecanorineae</taxon>
        <taxon>Cladoniaceae</taxon>
        <taxon>Cladonia</taxon>
    </lineage>
</organism>
<dbReference type="PANTHER" id="PTHR24030:SF0">
    <property type="entry name" value="PROTEIN CMSS1"/>
    <property type="match status" value="1"/>
</dbReference>
<dbReference type="InterPro" id="IPR027417">
    <property type="entry name" value="P-loop_NTPase"/>
</dbReference>
<dbReference type="SUPFAM" id="SSF52540">
    <property type="entry name" value="P-loop containing nucleoside triphosphate hydrolases"/>
    <property type="match status" value="1"/>
</dbReference>
<dbReference type="EMBL" id="JAFEKC020000017">
    <property type="protein sequence ID" value="KAK0510118.1"/>
    <property type="molecule type" value="Genomic_DNA"/>
</dbReference>
<dbReference type="GO" id="GO:0030686">
    <property type="term" value="C:90S preribosome"/>
    <property type="evidence" value="ECO:0007669"/>
    <property type="project" value="TreeGrafter"/>
</dbReference>
<dbReference type="PANTHER" id="PTHR24030">
    <property type="entry name" value="PROTEIN CMSS1"/>
    <property type="match status" value="1"/>
</dbReference>
<keyword evidence="3" id="KW-1185">Reference proteome</keyword>
<comment type="caution">
    <text evidence="2">The sequence shown here is derived from an EMBL/GenBank/DDBJ whole genome shotgun (WGS) entry which is preliminary data.</text>
</comment>
<dbReference type="Pfam" id="PF14617">
    <property type="entry name" value="CMS1"/>
    <property type="match status" value="1"/>
</dbReference>
<name>A0AA39UZN0_9LECA</name>
<dbReference type="AlphaFoldDB" id="A0AA39UZN0"/>
<evidence type="ECO:0008006" key="4">
    <source>
        <dbReference type="Google" id="ProtNLM"/>
    </source>
</evidence>
<dbReference type="Proteomes" id="UP001166286">
    <property type="component" value="Unassembled WGS sequence"/>
</dbReference>